<accession>A0A4Z2G8R6</accession>
<dbReference type="AlphaFoldDB" id="A0A4Z2G8R6"/>
<reference evidence="1 2" key="1">
    <citation type="submission" date="2019-03" db="EMBL/GenBank/DDBJ databases">
        <title>First draft genome of Liparis tanakae, snailfish: a comprehensive survey of snailfish specific genes.</title>
        <authorList>
            <person name="Kim W."/>
            <person name="Song I."/>
            <person name="Jeong J.-H."/>
            <person name="Kim D."/>
            <person name="Kim S."/>
            <person name="Ryu S."/>
            <person name="Song J.Y."/>
            <person name="Lee S.K."/>
        </authorList>
    </citation>
    <scope>NUCLEOTIDE SEQUENCE [LARGE SCALE GENOMIC DNA]</scope>
    <source>
        <tissue evidence="1">Muscle</tissue>
    </source>
</reference>
<dbReference type="EMBL" id="SRLO01000646">
    <property type="protein sequence ID" value="TNN49671.1"/>
    <property type="molecule type" value="Genomic_DNA"/>
</dbReference>
<sequence length="98" mass="10723">MTVIPAQRIFCFTRVAGGVEVFDLDLVVVHAHGGQSAGHLLLRETRRSEGHPGGVQRSGGNHHGLLQTDVDHSGLGNSYWPIRILFFIPGEMAWPVLE</sequence>
<comment type="caution">
    <text evidence="1">The sequence shown here is derived from an EMBL/GenBank/DDBJ whole genome shotgun (WGS) entry which is preliminary data.</text>
</comment>
<dbReference type="Proteomes" id="UP000314294">
    <property type="component" value="Unassembled WGS sequence"/>
</dbReference>
<gene>
    <name evidence="1" type="ORF">EYF80_040121</name>
</gene>
<protein>
    <submittedName>
        <fullName evidence="1">Uncharacterized protein</fullName>
    </submittedName>
</protein>
<evidence type="ECO:0000313" key="1">
    <source>
        <dbReference type="EMBL" id="TNN49671.1"/>
    </source>
</evidence>
<evidence type="ECO:0000313" key="2">
    <source>
        <dbReference type="Proteomes" id="UP000314294"/>
    </source>
</evidence>
<name>A0A4Z2G8R6_9TELE</name>
<proteinExistence type="predicted"/>
<organism evidence="1 2">
    <name type="scientific">Liparis tanakae</name>
    <name type="common">Tanaka's snailfish</name>
    <dbReference type="NCBI Taxonomy" id="230148"/>
    <lineage>
        <taxon>Eukaryota</taxon>
        <taxon>Metazoa</taxon>
        <taxon>Chordata</taxon>
        <taxon>Craniata</taxon>
        <taxon>Vertebrata</taxon>
        <taxon>Euteleostomi</taxon>
        <taxon>Actinopterygii</taxon>
        <taxon>Neopterygii</taxon>
        <taxon>Teleostei</taxon>
        <taxon>Neoteleostei</taxon>
        <taxon>Acanthomorphata</taxon>
        <taxon>Eupercaria</taxon>
        <taxon>Perciformes</taxon>
        <taxon>Cottioidei</taxon>
        <taxon>Cottales</taxon>
        <taxon>Liparidae</taxon>
        <taxon>Liparis</taxon>
    </lineage>
</organism>
<keyword evidence="2" id="KW-1185">Reference proteome</keyword>